<gene>
    <name evidence="2" type="ORF">SALLE_v1c02880</name>
</gene>
<proteinExistence type="predicted"/>
<dbReference type="KEGG" id="salx:SALLE_v1c02880"/>
<dbReference type="InterPro" id="IPR054816">
    <property type="entry name" value="Lipoprotein_mollicutes-type_CS"/>
</dbReference>
<dbReference type="Proteomes" id="UP000254792">
    <property type="component" value="Chromosome"/>
</dbReference>
<accession>A0A345Z2Y3</accession>
<dbReference type="OrthoDB" id="389335at2"/>
<dbReference type="NCBIfam" id="NF038029">
    <property type="entry name" value="LP_plasma"/>
    <property type="match status" value="1"/>
</dbReference>
<evidence type="ECO:0008006" key="4">
    <source>
        <dbReference type="Google" id="ProtNLM"/>
    </source>
</evidence>
<feature type="signal peptide" evidence="1">
    <location>
        <begin position="1"/>
        <end position="20"/>
    </location>
</feature>
<evidence type="ECO:0000313" key="3">
    <source>
        <dbReference type="Proteomes" id="UP000254792"/>
    </source>
</evidence>
<reference evidence="2 3" key="1">
    <citation type="submission" date="2018-07" db="EMBL/GenBank/DDBJ databases">
        <title>Complete genome sequence of Spiroplasma alleghenense PLHS-1 (ATCC 51752).</title>
        <authorList>
            <person name="Chou L."/>
            <person name="Lee T.-Y."/>
            <person name="Tsai Y.-M."/>
            <person name="Kuo C.-H."/>
        </authorList>
    </citation>
    <scope>NUCLEOTIDE SEQUENCE [LARGE SCALE GENOMIC DNA]</scope>
    <source>
        <strain evidence="2 3">PLHS-1</strain>
    </source>
</reference>
<protein>
    <recommendedName>
        <fullName evidence="4">Lipoprotein</fullName>
    </recommendedName>
</protein>
<organism evidence="2 3">
    <name type="scientific">Spiroplasma alleghenense</name>
    <dbReference type="NCBI Taxonomy" id="216931"/>
    <lineage>
        <taxon>Bacteria</taxon>
        <taxon>Bacillati</taxon>
        <taxon>Mycoplasmatota</taxon>
        <taxon>Mollicutes</taxon>
        <taxon>Entomoplasmatales</taxon>
        <taxon>Spiroplasmataceae</taxon>
        <taxon>Spiroplasma</taxon>
    </lineage>
</organism>
<dbReference type="EMBL" id="CP031376">
    <property type="protein sequence ID" value="AXK50962.1"/>
    <property type="molecule type" value="Genomic_DNA"/>
</dbReference>
<evidence type="ECO:0000313" key="2">
    <source>
        <dbReference type="EMBL" id="AXK50962.1"/>
    </source>
</evidence>
<dbReference type="PROSITE" id="PS51257">
    <property type="entry name" value="PROKAR_LIPOPROTEIN"/>
    <property type="match status" value="1"/>
</dbReference>
<evidence type="ECO:0000256" key="1">
    <source>
        <dbReference type="SAM" id="SignalP"/>
    </source>
</evidence>
<name>A0A345Z2Y3_9MOLU</name>
<feature type="chain" id="PRO_5016667027" description="Lipoprotein" evidence="1">
    <location>
        <begin position="21"/>
        <end position="191"/>
    </location>
</feature>
<keyword evidence="1" id="KW-0732">Signal</keyword>
<sequence>MKKLLSILAAVGLTVSTSSAVIACGTDPKGVDKEMTEEILKEIGEIYTFKTPETREEWMKLSSDYASKGFENEVKIAKDLGFDTSDEDYEPDSVEMQKIAEQPEYQISLAYYIVDTYAFGMTKIKTFENDEEQLEIAIEMLNDFKSETYKEDYSEDDDKEEWVTFKVIEKNRLKATDYHEILTKELLLITD</sequence>
<dbReference type="RefSeq" id="WP_115557880.1">
    <property type="nucleotide sequence ID" value="NZ_CP031376.1"/>
</dbReference>
<dbReference type="AlphaFoldDB" id="A0A345Z2Y3"/>
<keyword evidence="3" id="KW-1185">Reference proteome</keyword>